<name>A0A6G1DBS7_9ORYZ</name>
<sequence>MKRKARPLPTSATTEGRHPHSALKTSVLLSSSRTPQRRWHGHRHPPFVSRGALGVLAYGDAVTGASEAMEVAKSVLMRQAEARPARA</sequence>
<dbReference type="AlphaFoldDB" id="A0A6G1DBS7"/>
<reference evidence="2 3" key="1">
    <citation type="submission" date="2019-11" db="EMBL/GenBank/DDBJ databases">
        <title>Whole genome sequence of Oryza granulata.</title>
        <authorList>
            <person name="Li W."/>
        </authorList>
    </citation>
    <scope>NUCLEOTIDE SEQUENCE [LARGE SCALE GENOMIC DNA]</scope>
    <source>
        <strain evidence="3">cv. Menghai</strain>
        <tissue evidence="2">Leaf</tissue>
    </source>
</reference>
<proteinExistence type="predicted"/>
<dbReference type="Proteomes" id="UP000479710">
    <property type="component" value="Unassembled WGS sequence"/>
</dbReference>
<comment type="caution">
    <text evidence="2">The sequence shown here is derived from an EMBL/GenBank/DDBJ whole genome shotgun (WGS) entry which is preliminary data.</text>
</comment>
<evidence type="ECO:0000313" key="2">
    <source>
        <dbReference type="EMBL" id="KAF0909829.1"/>
    </source>
</evidence>
<evidence type="ECO:0000313" key="3">
    <source>
        <dbReference type="Proteomes" id="UP000479710"/>
    </source>
</evidence>
<evidence type="ECO:0000256" key="1">
    <source>
        <dbReference type="SAM" id="MobiDB-lite"/>
    </source>
</evidence>
<accession>A0A6G1DBS7</accession>
<dbReference type="EMBL" id="SPHZ02000006">
    <property type="protein sequence ID" value="KAF0909829.1"/>
    <property type="molecule type" value="Genomic_DNA"/>
</dbReference>
<keyword evidence="3" id="KW-1185">Reference proteome</keyword>
<protein>
    <submittedName>
        <fullName evidence="2">Uncharacterized protein</fullName>
    </submittedName>
</protein>
<gene>
    <name evidence="2" type="ORF">E2562_000143</name>
</gene>
<feature type="region of interest" description="Disordered" evidence="1">
    <location>
        <begin position="1"/>
        <end position="24"/>
    </location>
</feature>
<organism evidence="2 3">
    <name type="scientific">Oryza meyeriana var. granulata</name>
    <dbReference type="NCBI Taxonomy" id="110450"/>
    <lineage>
        <taxon>Eukaryota</taxon>
        <taxon>Viridiplantae</taxon>
        <taxon>Streptophyta</taxon>
        <taxon>Embryophyta</taxon>
        <taxon>Tracheophyta</taxon>
        <taxon>Spermatophyta</taxon>
        <taxon>Magnoliopsida</taxon>
        <taxon>Liliopsida</taxon>
        <taxon>Poales</taxon>
        <taxon>Poaceae</taxon>
        <taxon>BOP clade</taxon>
        <taxon>Oryzoideae</taxon>
        <taxon>Oryzeae</taxon>
        <taxon>Oryzinae</taxon>
        <taxon>Oryza</taxon>
        <taxon>Oryza meyeriana</taxon>
    </lineage>
</organism>